<evidence type="ECO:0000313" key="2">
    <source>
        <dbReference type="Proteomes" id="UP000553035"/>
    </source>
</evidence>
<proteinExistence type="predicted"/>
<protein>
    <submittedName>
        <fullName evidence="1">Putative alpha-1,2-mannosidase</fullName>
    </submittedName>
</protein>
<reference evidence="1 2" key="1">
    <citation type="submission" date="2020-07" db="EMBL/GenBank/DDBJ databases">
        <title>Exploring microbial biodiversity for novel pathways involved in the catabolism of aromatic compounds derived from lignin.</title>
        <authorList>
            <person name="Elkins J."/>
        </authorList>
    </citation>
    <scope>NUCLEOTIDE SEQUENCE [LARGE SCALE GENOMIC DNA]</scope>
    <source>
        <strain evidence="1 2">VanB</strain>
    </source>
</reference>
<organism evidence="1 2">
    <name type="scientific">Pseudomonas moraviensis</name>
    <dbReference type="NCBI Taxonomy" id="321662"/>
    <lineage>
        <taxon>Bacteria</taxon>
        <taxon>Pseudomonadati</taxon>
        <taxon>Pseudomonadota</taxon>
        <taxon>Gammaproteobacteria</taxon>
        <taxon>Pseudomonadales</taxon>
        <taxon>Pseudomonadaceae</taxon>
        <taxon>Pseudomonas</taxon>
    </lineage>
</organism>
<dbReference type="AlphaFoldDB" id="A0A7Y9VUA7"/>
<dbReference type="Proteomes" id="UP000553035">
    <property type="component" value="Unassembled WGS sequence"/>
</dbReference>
<dbReference type="RefSeq" id="WP_170929593.1">
    <property type="nucleotide sequence ID" value="NZ_JACCAT010000001.1"/>
</dbReference>
<name>A0A7Y9VUA7_9PSED</name>
<dbReference type="EMBL" id="JACCAT010000001">
    <property type="protein sequence ID" value="NYH08278.1"/>
    <property type="molecule type" value="Genomic_DNA"/>
</dbReference>
<evidence type="ECO:0000313" key="1">
    <source>
        <dbReference type="EMBL" id="NYH08278.1"/>
    </source>
</evidence>
<sequence>MKILIKEVAKSQWQVRLDQHAVTFRSEAEARAFTRTLEARIYAPHQIPDLGQQRAVG</sequence>
<accession>A0A7Y9VUA7</accession>
<comment type="caution">
    <text evidence="1">The sequence shown here is derived from an EMBL/GenBank/DDBJ whole genome shotgun (WGS) entry which is preliminary data.</text>
</comment>
<gene>
    <name evidence="1" type="ORF">GGI52_001321</name>
</gene>